<evidence type="ECO:0000313" key="2">
    <source>
        <dbReference type="Proteomes" id="UP001486626"/>
    </source>
</evidence>
<evidence type="ECO:0008006" key="3">
    <source>
        <dbReference type="Google" id="ProtNLM"/>
    </source>
</evidence>
<dbReference type="Gene3D" id="2.60.120.620">
    <property type="entry name" value="q2cbj1_9rhob like domain"/>
    <property type="match status" value="1"/>
</dbReference>
<dbReference type="EMBL" id="JAQJCQ010000014">
    <property type="protein sequence ID" value="MEL4892861.1"/>
    <property type="molecule type" value="Genomic_DNA"/>
</dbReference>
<accession>A0ABU9LE50</accession>
<comment type="caution">
    <text evidence="1">The sequence shown here is derived from an EMBL/GenBank/DDBJ whole genome shotgun (WGS) entry which is preliminary data.</text>
</comment>
<dbReference type="Proteomes" id="UP001486626">
    <property type="component" value="Unassembled WGS sequence"/>
</dbReference>
<name>A0ABU9LE50_9XANT</name>
<keyword evidence="2" id="KW-1185">Reference proteome</keyword>
<organism evidence="1 2">
    <name type="scientific">Xanthomonas protegens</name>
    <dbReference type="NCBI Taxonomy" id="3380705"/>
    <lineage>
        <taxon>Bacteria</taxon>
        <taxon>Pseudomonadati</taxon>
        <taxon>Pseudomonadota</taxon>
        <taxon>Gammaproteobacteria</taxon>
        <taxon>Lysobacterales</taxon>
        <taxon>Lysobacteraceae</taxon>
        <taxon>Xanthomonas</taxon>
    </lineage>
</organism>
<protein>
    <recommendedName>
        <fullName evidence="3">Prolyl 4-hydroxylase alpha subunit Fe(2+) 2OG dioxygenase domain-containing protein</fullName>
    </recommendedName>
</protein>
<reference evidence="1 2" key="1">
    <citation type="journal article" date="2024" name="FEMS Microbiol. Lett.">
        <title>Xanthomonas protegens sp. nov., a novel rice seed-associated bacterium, provides in vivo protection against X. oryzae pv. oryzae, the bacterial leaf blight pathogen.</title>
        <authorList>
            <person name="Rana R."/>
            <person name="Sharma A."/>
            <person name="Madhavan V.N."/>
            <person name="Korpole S."/>
            <person name="Sonti R.V."/>
            <person name="Patel H.K."/>
            <person name="Patil P.B."/>
        </authorList>
    </citation>
    <scope>NUCLEOTIDE SEQUENCE [LARGE SCALE GENOMIC DNA]</scope>
    <source>
        <strain evidence="1 2">PPL118</strain>
    </source>
</reference>
<proteinExistence type="predicted"/>
<dbReference type="RefSeq" id="WP_226977843.1">
    <property type="nucleotide sequence ID" value="NZ_JAQJCQ010000014.1"/>
</dbReference>
<sequence length="206" mass="23123">MPHRPIPYRQREVAIVSAPEASSLQVVNNFVEVQHLPELLRGRGGWSYGIYPGLLGDAAPSWHIHLCGSRKAHERAIHDDVLAATPGMEALHEVWTQIKDNLAQDYGLVRAYVTGHTHGQDGVAHHYAKPSDQERVALLYASAEWKDDWAGETVFYDTARECISIRPRPGRLVLFDGAVTRASRAPARECPTLCSTITFHMRRVRR</sequence>
<gene>
    <name evidence="1" type="ORF">PIQ37_15680</name>
</gene>
<evidence type="ECO:0000313" key="1">
    <source>
        <dbReference type="EMBL" id="MEL4892861.1"/>
    </source>
</evidence>